<keyword evidence="4 6" id="KW-1133">Transmembrane helix</keyword>
<gene>
    <name evidence="7" type="ORF">DBW69_04230</name>
</gene>
<organism evidence="7 8">
    <name type="scientific">PS1 clade bacterium</name>
    <dbReference type="NCBI Taxonomy" id="2175152"/>
    <lineage>
        <taxon>Bacteria</taxon>
        <taxon>Pseudomonadati</taxon>
        <taxon>Pseudomonadota</taxon>
        <taxon>Alphaproteobacteria</taxon>
        <taxon>PS1 clade</taxon>
    </lineage>
</organism>
<dbReference type="AlphaFoldDB" id="A0A368E0Y6"/>
<evidence type="ECO:0000256" key="4">
    <source>
        <dbReference type="ARBA" id="ARBA00022989"/>
    </source>
</evidence>
<feature type="transmembrane region" description="Helical" evidence="6">
    <location>
        <begin position="149"/>
        <end position="168"/>
    </location>
</feature>
<comment type="similarity">
    <text evidence="2 6">Belongs to the BI1 family.</text>
</comment>
<dbReference type="Proteomes" id="UP000252132">
    <property type="component" value="Unassembled WGS sequence"/>
</dbReference>
<sequence length="238" mass="26216">MSDFDNMNSQNLAAEARSRDIDEGLRIYMLKVYNYMSVGLLVTALAAFFGASSGIYQAIANTPLVWVVMFAPLGLVLYLSARINKMSANAARTTFFTYSGIMGFSLSYILLVFTQESIVTTFLVTSASFGALSLYGYTTKKDLSGMRSFLLMGLFGIILASIVNIFMASAAMHFAISVIGVLLFAALTAYDTQAIKQMYYAGDTREIAEKKAVLGALRLYLDFVNMFLFLLQFLGNRD</sequence>
<dbReference type="GO" id="GO:0005886">
    <property type="term" value="C:plasma membrane"/>
    <property type="evidence" value="ECO:0007669"/>
    <property type="project" value="TreeGrafter"/>
</dbReference>
<keyword evidence="3 6" id="KW-0812">Transmembrane</keyword>
<feature type="transmembrane region" description="Helical" evidence="6">
    <location>
        <begin position="93"/>
        <end position="111"/>
    </location>
</feature>
<feature type="transmembrane region" description="Helical" evidence="6">
    <location>
        <begin position="174"/>
        <end position="191"/>
    </location>
</feature>
<comment type="caution">
    <text evidence="7">The sequence shown here is derived from an EMBL/GenBank/DDBJ whole genome shotgun (WGS) entry which is preliminary data.</text>
</comment>
<evidence type="ECO:0000313" key="7">
    <source>
        <dbReference type="EMBL" id="RCL77121.1"/>
    </source>
</evidence>
<dbReference type="PANTHER" id="PTHR23291">
    <property type="entry name" value="BAX INHIBITOR-RELATED"/>
    <property type="match status" value="1"/>
</dbReference>
<comment type="subcellular location">
    <subcellularLocation>
        <location evidence="1">Membrane</location>
        <topology evidence="1">Multi-pass membrane protein</topology>
    </subcellularLocation>
</comment>
<evidence type="ECO:0000256" key="2">
    <source>
        <dbReference type="ARBA" id="ARBA00010350"/>
    </source>
</evidence>
<evidence type="ECO:0000256" key="1">
    <source>
        <dbReference type="ARBA" id="ARBA00004141"/>
    </source>
</evidence>
<feature type="transmembrane region" description="Helical" evidence="6">
    <location>
        <begin position="32"/>
        <end position="51"/>
    </location>
</feature>
<feature type="transmembrane region" description="Helical" evidence="6">
    <location>
        <begin position="212"/>
        <end position="234"/>
    </location>
</feature>
<evidence type="ECO:0000256" key="5">
    <source>
        <dbReference type="ARBA" id="ARBA00023136"/>
    </source>
</evidence>
<dbReference type="CDD" id="cd10432">
    <property type="entry name" value="BI-1-like_bacterial"/>
    <property type="match status" value="1"/>
</dbReference>
<name>A0A368E0Y6_9PROT</name>
<dbReference type="Pfam" id="PF01027">
    <property type="entry name" value="Bax1-I"/>
    <property type="match status" value="1"/>
</dbReference>
<dbReference type="InterPro" id="IPR006214">
    <property type="entry name" value="Bax_inhibitor_1-related"/>
</dbReference>
<feature type="transmembrane region" description="Helical" evidence="6">
    <location>
        <begin position="117"/>
        <end position="137"/>
    </location>
</feature>
<evidence type="ECO:0000256" key="6">
    <source>
        <dbReference type="RuleBase" id="RU004379"/>
    </source>
</evidence>
<dbReference type="PANTHER" id="PTHR23291:SF50">
    <property type="entry name" value="PROTEIN LIFEGUARD 4"/>
    <property type="match status" value="1"/>
</dbReference>
<proteinExistence type="inferred from homology"/>
<keyword evidence="5 6" id="KW-0472">Membrane</keyword>
<evidence type="ECO:0000313" key="8">
    <source>
        <dbReference type="Proteomes" id="UP000252132"/>
    </source>
</evidence>
<feature type="transmembrane region" description="Helical" evidence="6">
    <location>
        <begin position="63"/>
        <end position="81"/>
    </location>
</feature>
<evidence type="ECO:0000256" key="3">
    <source>
        <dbReference type="ARBA" id="ARBA00022692"/>
    </source>
</evidence>
<accession>A0A368E0Y6</accession>
<dbReference type="EMBL" id="QOQF01000012">
    <property type="protein sequence ID" value="RCL77121.1"/>
    <property type="molecule type" value="Genomic_DNA"/>
</dbReference>
<protein>
    <submittedName>
        <fullName evidence="7">BAX inhibitor (BI)-1/YccA family protein</fullName>
    </submittedName>
</protein>
<reference evidence="7 8" key="1">
    <citation type="journal article" date="2018" name="Microbiome">
        <title>Fine metagenomic profile of the Mediterranean stratified and mixed water columns revealed by assembly and recruitment.</title>
        <authorList>
            <person name="Haro-Moreno J.M."/>
            <person name="Lopez-Perez M."/>
            <person name="De La Torre J.R."/>
            <person name="Picazo A."/>
            <person name="Camacho A."/>
            <person name="Rodriguez-Valera F."/>
        </authorList>
    </citation>
    <scope>NUCLEOTIDE SEQUENCE [LARGE SCALE GENOMIC DNA]</scope>
    <source>
        <strain evidence="7">MED-G55</strain>
    </source>
</reference>